<keyword evidence="1" id="KW-0472">Membrane</keyword>
<feature type="transmembrane region" description="Helical" evidence="1">
    <location>
        <begin position="108"/>
        <end position="132"/>
    </location>
</feature>
<evidence type="ECO:0000313" key="2">
    <source>
        <dbReference type="EMBL" id="KJY51782.1"/>
    </source>
</evidence>
<feature type="transmembrane region" description="Helical" evidence="1">
    <location>
        <begin position="73"/>
        <end position="93"/>
    </location>
</feature>
<dbReference type="AlphaFoldDB" id="A0A0F4KYS6"/>
<name>A0A0F4KYS6_9BIFI</name>
<accession>A0A0F4KYS6</accession>
<proteinExistence type="predicted"/>
<reference evidence="2 3" key="1">
    <citation type="submission" date="2014-12" db="EMBL/GenBank/DDBJ databases">
        <title>Comparative genomics of the lactic acid bacteria isolated from the honey bee gut.</title>
        <authorList>
            <person name="Ellegaard K.M."/>
            <person name="Tamarit D."/>
            <person name="Javelind E."/>
            <person name="Olofsson T."/>
            <person name="Andersson S.G."/>
            <person name="Vasquez A."/>
        </authorList>
    </citation>
    <scope>NUCLEOTIDE SEQUENCE [LARGE SCALE GENOMIC DNA]</scope>
    <source>
        <strain evidence="2 3">Bin7</strain>
    </source>
</reference>
<dbReference type="InterPro" id="IPR016566">
    <property type="entry name" value="UCP010219"/>
</dbReference>
<organism evidence="2 3">
    <name type="scientific">Bifidobacterium mellis</name>
    <dbReference type="NCBI Taxonomy" id="1293823"/>
    <lineage>
        <taxon>Bacteria</taxon>
        <taxon>Bacillati</taxon>
        <taxon>Actinomycetota</taxon>
        <taxon>Actinomycetes</taxon>
        <taxon>Bifidobacteriales</taxon>
        <taxon>Bifidobacteriaceae</taxon>
        <taxon>Bifidobacterium</taxon>
    </lineage>
</organism>
<feature type="transmembrane region" description="Helical" evidence="1">
    <location>
        <begin position="36"/>
        <end position="61"/>
    </location>
</feature>
<feature type="transmembrane region" description="Helical" evidence="1">
    <location>
        <begin position="186"/>
        <end position="210"/>
    </location>
</feature>
<gene>
    <name evidence="2" type="ORF">JF70_05960</name>
</gene>
<feature type="transmembrane region" description="Helical" evidence="1">
    <location>
        <begin position="153"/>
        <end position="174"/>
    </location>
</feature>
<dbReference type="EMBL" id="JWMF01000004">
    <property type="protein sequence ID" value="KJY51782.1"/>
    <property type="molecule type" value="Genomic_DNA"/>
</dbReference>
<dbReference type="Pfam" id="PF11361">
    <property type="entry name" value="DUF3159"/>
    <property type="match status" value="1"/>
</dbReference>
<keyword evidence="1" id="KW-1133">Transmembrane helix</keyword>
<evidence type="ECO:0000313" key="3">
    <source>
        <dbReference type="Proteomes" id="UP000033567"/>
    </source>
</evidence>
<dbReference type="PATRIC" id="fig|1684.5.peg.628"/>
<dbReference type="Proteomes" id="UP000033567">
    <property type="component" value="Unassembled WGS sequence"/>
</dbReference>
<keyword evidence="3" id="KW-1185">Reference proteome</keyword>
<evidence type="ECO:0008006" key="4">
    <source>
        <dbReference type="Google" id="ProtNLM"/>
    </source>
</evidence>
<keyword evidence="1" id="KW-0812">Transmembrane</keyword>
<comment type="caution">
    <text evidence="2">The sequence shown here is derived from an EMBL/GenBank/DDBJ whole genome shotgun (WGS) entry which is preliminary data.</text>
</comment>
<dbReference type="PIRSF" id="PIRSF010219">
    <property type="entry name" value="UCP010219"/>
    <property type="match status" value="1"/>
</dbReference>
<protein>
    <recommendedName>
        <fullName evidence="4">DUF3159 domain-containing protein</fullName>
    </recommendedName>
</protein>
<evidence type="ECO:0000256" key="1">
    <source>
        <dbReference type="SAM" id="Phobius"/>
    </source>
</evidence>
<sequence length="233" mass="25589">MKQKHSGLAALADDDFSVMEAIGGWRGIVESLLPGLVFLVFFLATGRLGLTVAVSAALALVQLIVRLVQRQSFLGALTGLLSVGICLVAAWLTRDARNYYLPGFLTNGFWIIVLGASLLARMPGIGLLVEYLRRPVVSGWRQWLDSWRSEPDLVRAYTQATLVWIAVFALRLLVQVPLYLAGSVGFLGAARLILGLPLFALGIWVSWLLIGGPYHRRQADQVQTDQEVHADHD</sequence>